<evidence type="ECO:0000313" key="1">
    <source>
        <dbReference type="EMBL" id="GKV39379.1"/>
    </source>
</evidence>
<gene>
    <name evidence="1" type="ORF">SLEP1_g47157</name>
</gene>
<dbReference type="AlphaFoldDB" id="A0AAV5LPL3"/>
<proteinExistence type="predicted"/>
<name>A0AAV5LPL3_9ROSI</name>
<keyword evidence="2" id="KW-1185">Reference proteome</keyword>
<comment type="caution">
    <text evidence="1">The sequence shown here is derived from an EMBL/GenBank/DDBJ whole genome shotgun (WGS) entry which is preliminary data.</text>
</comment>
<protein>
    <submittedName>
        <fullName evidence="1">Uncharacterized protein</fullName>
    </submittedName>
</protein>
<dbReference type="Proteomes" id="UP001054252">
    <property type="component" value="Unassembled WGS sequence"/>
</dbReference>
<evidence type="ECO:0000313" key="2">
    <source>
        <dbReference type="Proteomes" id="UP001054252"/>
    </source>
</evidence>
<reference evidence="1 2" key="1">
    <citation type="journal article" date="2021" name="Commun. Biol.">
        <title>The genome of Shorea leprosula (Dipterocarpaceae) highlights the ecological relevance of drought in aseasonal tropical rainforests.</title>
        <authorList>
            <person name="Ng K.K.S."/>
            <person name="Kobayashi M.J."/>
            <person name="Fawcett J.A."/>
            <person name="Hatakeyama M."/>
            <person name="Paape T."/>
            <person name="Ng C.H."/>
            <person name="Ang C.C."/>
            <person name="Tnah L.H."/>
            <person name="Lee C.T."/>
            <person name="Nishiyama T."/>
            <person name="Sese J."/>
            <person name="O'Brien M.J."/>
            <person name="Copetti D."/>
            <person name="Mohd Noor M.I."/>
            <person name="Ong R.C."/>
            <person name="Putra M."/>
            <person name="Sireger I.Z."/>
            <person name="Indrioko S."/>
            <person name="Kosugi Y."/>
            <person name="Izuno A."/>
            <person name="Isagi Y."/>
            <person name="Lee S.L."/>
            <person name="Shimizu K.K."/>
        </authorList>
    </citation>
    <scope>NUCLEOTIDE SEQUENCE [LARGE SCALE GENOMIC DNA]</scope>
    <source>
        <strain evidence="1">214</strain>
    </source>
</reference>
<sequence>MEAGLEVKGLLRWKELNKFWFTTNKANELYFVLL</sequence>
<accession>A0AAV5LPL3</accession>
<organism evidence="1 2">
    <name type="scientific">Rubroshorea leprosula</name>
    <dbReference type="NCBI Taxonomy" id="152421"/>
    <lineage>
        <taxon>Eukaryota</taxon>
        <taxon>Viridiplantae</taxon>
        <taxon>Streptophyta</taxon>
        <taxon>Embryophyta</taxon>
        <taxon>Tracheophyta</taxon>
        <taxon>Spermatophyta</taxon>
        <taxon>Magnoliopsida</taxon>
        <taxon>eudicotyledons</taxon>
        <taxon>Gunneridae</taxon>
        <taxon>Pentapetalae</taxon>
        <taxon>rosids</taxon>
        <taxon>malvids</taxon>
        <taxon>Malvales</taxon>
        <taxon>Dipterocarpaceae</taxon>
        <taxon>Rubroshorea</taxon>
    </lineage>
</organism>
<dbReference type="EMBL" id="BPVZ01000134">
    <property type="protein sequence ID" value="GKV39379.1"/>
    <property type="molecule type" value="Genomic_DNA"/>
</dbReference>